<feature type="domain" description="ABC-three component systems C-terminal" evidence="1">
    <location>
        <begin position="181"/>
        <end position="314"/>
    </location>
</feature>
<accession>A0A8S5S4J2</accession>
<evidence type="ECO:0000259" key="1">
    <source>
        <dbReference type="Pfam" id="PF20282"/>
    </source>
</evidence>
<dbReference type="Pfam" id="PF20282">
    <property type="entry name" value="CTD6"/>
    <property type="match status" value="1"/>
</dbReference>
<dbReference type="EMBL" id="BK032520">
    <property type="protein sequence ID" value="DAF45848.1"/>
    <property type="molecule type" value="Genomic_DNA"/>
</dbReference>
<protein>
    <recommendedName>
        <fullName evidence="1">ABC-three component systems C-terminal domain-containing protein</fullName>
    </recommendedName>
</protein>
<proteinExistence type="predicted"/>
<organism evidence="2">
    <name type="scientific">Siphoviridae sp. ct3UN6</name>
    <dbReference type="NCBI Taxonomy" id="2827769"/>
    <lineage>
        <taxon>Viruses</taxon>
        <taxon>Duplodnaviria</taxon>
        <taxon>Heunggongvirae</taxon>
        <taxon>Uroviricota</taxon>
        <taxon>Caudoviricetes</taxon>
    </lineage>
</organism>
<sequence length="323" mass="37199">MRELVLATVLAEIKNTFKDDIDDPNLIELLYAAITEPLGLPRVSVSKGTASLIVNRQPKGKAHKVIRNNSQDDRVKATIGKYFETNVIKHFLPGMEDEVIFHLRGVIKEDSNISDAKRFELQQLGKKETFAEFLGQVYLYSLTRDNVLSPEAKQLLQQELENYKKNPLQKVDIPENIITEERAYTTALIAVYAQELNDSSITIENLYEHEKESKHLAEQRKYYFAAEAVRRGTRDIYKKEDQFDVLKEEIYEGVKEVWEESYSGGIVRLRNVLKQAGATQPDRCWLYRDTDWLGIPQKKGVCHFLVNDGSIEGWVRDDDEKSV</sequence>
<reference evidence="2" key="1">
    <citation type="journal article" date="2021" name="Proc. Natl. Acad. Sci. U.S.A.">
        <title>A Catalog of Tens of Thousands of Viruses from Human Metagenomes Reveals Hidden Associations with Chronic Diseases.</title>
        <authorList>
            <person name="Tisza M.J."/>
            <person name="Buck C.B."/>
        </authorList>
    </citation>
    <scope>NUCLEOTIDE SEQUENCE</scope>
    <source>
        <strain evidence="2">Ct3UN6</strain>
    </source>
</reference>
<name>A0A8S5S4J2_9CAUD</name>
<dbReference type="InterPro" id="IPR046914">
    <property type="entry name" value="ABC-3C_CTD6"/>
</dbReference>
<evidence type="ECO:0000313" key="2">
    <source>
        <dbReference type="EMBL" id="DAF45848.1"/>
    </source>
</evidence>